<accession>A0A0U3D4Z6</accession>
<sequence>MPYVQAPSLLGATMFDLQVPVWELLARAVLIYFALFLMVRLSGKRTVGQFTPFDLLVVMLLSEAVSNGLSGGEESVTGAWILAGALILMNGLLGFISSRSKPLERWLEGSPVLIGRDGAWFPQVMRRHRIGHADVQQALRKADCPLPQMKLAILESDGSISILQRQSSQGSRESA</sequence>
<dbReference type="AlphaFoldDB" id="A0A0U3D4Z6"/>
<dbReference type="KEGG" id="rdp:RD2015_4231"/>
<dbReference type="PATRIC" id="fig|76731.3.peg.4335"/>
<dbReference type="Proteomes" id="UP000060699">
    <property type="component" value="Chromosome"/>
</dbReference>
<evidence type="ECO:0000313" key="8">
    <source>
        <dbReference type="EMBL" id="ALV08678.1"/>
    </source>
</evidence>
<dbReference type="GO" id="GO:0005886">
    <property type="term" value="C:plasma membrane"/>
    <property type="evidence" value="ECO:0007669"/>
    <property type="project" value="UniProtKB-SubCell"/>
</dbReference>
<name>A0A0U3D4Z6_9BURK</name>
<comment type="similarity">
    <text evidence="2">Belongs to the UPF0702 family.</text>
</comment>
<dbReference type="InterPro" id="IPR023090">
    <property type="entry name" value="UPF0702_alpha/beta_dom_sf"/>
</dbReference>
<dbReference type="Pfam" id="PF04239">
    <property type="entry name" value="DUF421"/>
    <property type="match status" value="1"/>
</dbReference>
<evidence type="ECO:0000313" key="9">
    <source>
        <dbReference type="Proteomes" id="UP000060699"/>
    </source>
</evidence>
<evidence type="ECO:0000256" key="5">
    <source>
        <dbReference type="ARBA" id="ARBA00022989"/>
    </source>
</evidence>
<keyword evidence="4" id="KW-0812">Transmembrane</keyword>
<evidence type="ECO:0000256" key="1">
    <source>
        <dbReference type="ARBA" id="ARBA00004651"/>
    </source>
</evidence>
<gene>
    <name evidence="8" type="ORF">RD2015_4231</name>
</gene>
<dbReference type="PANTHER" id="PTHR34582:SF6">
    <property type="entry name" value="UPF0702 TRANSMEMBRANE PROTEIN YCAP"/>
    <property type="match status" value="1"/>
</dbReference>
<proteinExistence type="inferred from homology"/>
<dbReference type="STRING" id="76731.RD2015_4231"/>
<keyword evidence="5" id="KW-1133">Transmembrane helix</keyword>
<dbReference type="Gene3D" id="3.30.240.20">
    <property type="entry name" value="bsu07140 like domains"/>
    <property type="match status" value="1"/>
</dbReference>
<evidence type="ECO:0000256" key="4">
    <source>
        <dbReference type="ARBA" id="ARBA00022692"/>
    </source>
</evidence>
<keyword evidence="9" id="KW-1185">Reference proteome</keyword>
<protein>
    <submittedName>
        <fullName evidence="8">Putative membrane protein</fullName>
    </submittedName>
</protein>
<dbReference type="RefSeq" id="WP_233441628.1">
    <property type="nucleotide sequence ID" value="NZ_QUMT01000001.1"/>
</dbReference>
<keyword evidence="6" id="KW-0472">Membrane</keyword>
<dbReference type="InterPro" id="IPR007353">
    <property type="entry name" value="DUF421"/>
</dbReference>
<comment type="subcellular location">
    <subcellularLocation>
        <location evidence="1">Cell membrane</location>
        <topology evidence="1">Multi-pass membrane protein</topology>
    </subcellularLocation>
</comment>
<evidence type="ECO:0000256" key="2">
    <source>
        <dbReference type="ARBA" id="ARBA00006448"/>
    </source>
</evidence>
<evidence type="ECO:0000256" key="6">
    <source>
        <dbReference type="ARBA" id="ARBA00023136"/>
    </source>
</evidence>
<reference evidence="8 9" key="1">
    <citation type="submission" date="2015-12" db="EMBL/GenBank/DDBJ databases">
        <title>Complete genome of Roseateles depolymerans KCTC 42856.</title>
        <authorList>
            <person name="Kim K.M."/>
        </authorList>
    </citation>
    <scope>NUCLEOTIDE SEQUENCE [LARGE SCALE GENOMIC DNA]</scope>
    <source>
        <strain evidence="8 9">KCTC 42856</strain>
    </source>
</reference>
<dbReference type="PANTHER" id="PTHR34582">
    <property type="entry name" value="UPF0702 TRANSMEMBRANE PROTEIN YCAP"/>
    <property type="match status" value="1"/>
</dbReference>
<keyword evidence="3" id="KW-1003">Cell membrane</keyword>
<evidence type="ECO:0000256" key="3">
    <source>
        <dbReference type="ARBA" id="ARBA00022475"/>
    </source>
</evidence>
<dbReference type="EMBL" id="CP013729">
    <property type="protein sequence ID" value="ALV08678.1"/>
    <property type="molecule type" value="Genomic_DNA"/>
</dbReference>
<evidence type="ECO:0000259" key="7">
    <source>
        <dbReference type="Pfam" id="PF04239"/>
    </source>
</evidence>
<feature type="domain" description="YetF C-terminal" evidence="7">
    <location>
        <begin position="99"/>
        <end position="167"/>
    </location>
</feature>
<organism evidence="8 9">
    <name type="scientific">Roseateles depolymerans</name>
    <dbReference type="NCBI Taxonomy" id="76731"/>
    <lineage>
        <taxon>Bacteria</taxon>
        <taxon>Pseudomonadati</taxon>
        <taxon>Pseudomonadota</taxon>
        <taxon>Betaproteobacteria</taxon>
        <taxon>Burkholderiales</taxon>
        <taxon>Sphaerotilaceae</taxon>
        <taxon>Roseateles</taxon>
    </lineage>
</organism>